<proteinExistence type="predicted"/>
<reference evidence="2" key="1">
    <citation type="journal article" date="2023" name="Nat. Plants">
        <title>Single-cell RNA sequencing provides a high-resolution roadmap for understanding the multicellular compartmentation of specialized metabolism.</title>
        <authorList>
            <person name="Sun S."/>
            <person name="Shen X."/>
            <person name="Li Y."/>
            <person name="Li Y."/>
            <person name="Wang S."/>
            <person name="Li R."/>
            <person name="Zhang H."/>
            <person name="Shen G."/>
            <person name="Guo B."/>
            <person name="Wei J."/>
            <person name="Xu J."/>
            <person name="St-Pierre B."/>
            <person name="Chen S."/>
            <person name="Sun C."/>
        </authorList>
    </citation>
    <scope>NUCLEOTIDE SEQUENCE [LARGE SCALE GENOMIC DNA]</scope>
</reference>
<organism evidence="1 2">
    <name type="scientific">Catharanthus roseus</name>
    <name type="common">Madagascar periwinkle</name>
    <name type="synonym">Vinca rosea</name>
    <dbReference type="NCBI Taxonomy" id="4058"/>
    <lineage>
        <taxon>Eukaryota</taxon>
        <taxon>Viridiplantae</taxon>
        <taxon>Streptophyta</taxon>
        <taxon>Embryophyta</taxon>
        <taxon>Tracheophyta</taxon>
        <taxon>Spermatophyta</taxon>
        <taxon>Magnoliopsida</taxon>
        <taxon>eudicotyledons</taxon>
        <taxon>Gunneridae</taxon>
        <taxon>Pentapetalae</taxon>
        <taxon>asterids</taxon>
        <taxon>lamiids</taxon>
        <taxon>Gentianales</taxon>
        <taxon>Apocynaceae</taxon>
        <taxon>Rauvolfioideae</taxon>
        <taxon>Vinceae</taxon>
        <taxon>Catharanthinae</taxon>
        <taxon>Catharanthus</taxon>
    </lineage>
</organism>
<dbReference type="EMBL" id="CM044701">
    <property type="protein sequence ID" value="KAI5683872.1"/>
    <property type="molecule type" value="Genomic_DNA"/>
</dbReference>
<dbReference type="Proteomes" id="UP001060085">
    <property type="component" value="Linkage Group LG01"/>
</dbReference>
<evidence type="ECO:0000313" key="2">
    <source>
        <dbReference type="Proteomes" id="UP001060085"/>
    </source>
</evidence>
<protein>
    <submittedName>
        <fullName evidence="1">Uncharacterized protein</fullName>
    </submittedName>
</protein>
<comment type="caution">
    <text evidence="1">The sequence shown here is derived from an EMBL/GenBank/DDBJ whole genome shotgun (WGS) entry which is preliminary data.</text>
</comment>
<accession>A0ACC0CFX4</accession>
<evidence type="ECO:0000313" key="1">
    <source>
        <dbReference type="EMBL" id="KAI5683872.1"/>
    </source>
</evidence>
<sequence length="317" mass="35997">MPSSSKSQVPFRFFKVMMPGFHAKLLLPLASCPKLKEEIPEQAFLTSSKGTWRVEVGKCANDGICFDKGWDNFVEKHDLKMGEFVVFEQVSRMHFEVSIYDTTSCKKNPSAVEVPEEQELLALNGDGHVEHVKRGRGRPRKRPREYVEEINEDKATSGPNVHEHAKEAKSGRGRPRRRRSSIEQNESPGDDAIPPSKRGRPSNAAVSTGTNQSDFVKMICKYNVTRSPSLYIPGRICRKYHITERTVVSLRGPSGKSYEVEIKSYSMNRLCMRDGWTEFIKCYNIKAGDVCHFRIIRTDTQASSQNKVMMDVDITKC</sequence>
<keyword evidence="2" id="KW-1185">Reference proteome</keyword>
<gene>
    <name evidence="1" type="ORF">M9H77_05100</name>
</gene>
<name>A0ACC0CFX4_CATRO</name>